<name>A0ABV9PYJ0_9BACL</name>
<evidence type="ECO:0000256" key="2">
    <source>
        <dbReference type="ARBA" id="ARBA00007639"/>
    </source>
</evidence>
<dbReference type="InterPro" id="IPR028082">
    <property type="entry name" value="Peripla_BP_I"/>
</dbReference>
<keyword evidence="7" id="KW-1185">Reference proteome</keyword>
<evidence type="ECO:0000256" key="3">
    <source>
        <dbReference type="ARBA" id="ARBA00022729"/>
    </source>
</evidence>
<dbReference type="InterPro" id="IPR025997">
    <property type="entry name" value="SBP_2_dom"/>
</dbReference>
<comment type="subcellular location">
    <subcellularLocation>
        <location evidence="1">Cell envelope</location>
    </subcellularLocation>
</comment>
<evidence type="ECO:0000256" key="1">
    <source>
        <dbReference type="ARBA" id="ARBA00004196"/>
    </source>
</evidence>
<evidence type="ECO:0000259" key="5">
    <source>
        <dbReference type="Pfam" id="PF13407"/>
    </source>
</evidence>
<dbReference type="EMBL" id="JBHSHC010000048">
    <property type="protein sequence ID" value="MFC4767115.1"/>
    <property type="molecule type" value="Genomic_DNA"/>
</dbReference>
<evidence type="ECO:0000313" key="6">
    <source>
        <dbReference type="EMBL" id="MFC4767115.1"/>
    </source>
</evidence>
<dbReference type="Proteomes" id="UP001596002">
    <property type="component" value="Unassembled WGS sequence"/>
</dbReference>
<dbReference type="SUPFAM" id="SSF53822">
    <property type="entry name" value="Periplasmic binding protein-like I"/>
    <property type="match status" value="1"/>
</dbReference>
<accession>A0ABV9PYJ0</accession>
<gene>
    <name evidence="6" type="ORF">ACFO8Q_07030</name>
</gene>
<proteinExistence type="inferred from homology"/>
<keyword evidence="3 4" id="KW-0732">Signal</keyword>
<reference evidence="7" key="1">
    <citation type="journal article" date="2019" name="Int. J. Syst. Evol. Microbiol.">
        <title>The Global Catalogue of Microorganisms (GCM) 10K type strain sequencing project: providing services to taxonomists for standard genome sequencing and annotation.</title>
        <authorList>
            <consortium name="The Broad Institute Genomics Platform"/>
            <consortium name="The Broad Institute Genome Sequencing Center for Infectious Disease"/>
            <person name="Wu L."/>
            <person name="Ma J."/>
        </authorList>
    </citation>
    <scope>NUCLEOTIDE SEQUENCE [LARGE SCALE GENOMIC DNA]</scope>
    <source>
        <strain evidence="7">WYCCWR 12678</strain>
    </source>
</reference>
<feature type="signal peptide" evidence="4">
    <location>
        <begin position="1"/>
        <end position="19"/>
    </location>
</feature>
<evidence type="ECO:0000313" key="7">
    <source>
        <dbReference type="Proteomes" id="UP001596002"/>
    </source>
</evidence>
<comment type="similarity">
    <text evidence="2">Belongs to the bacterial solute-binding protein 2 family.</text>
</comment>
<dbReference type="PANTHER" id="PTHR46847">
    <property type="entry name" value="D-ALLOSE-BINDING PERIPLASMIC PROTEIN-RELATED"/>
    <property type="match status" value="1"/>
</dbReference>
<dbReference type="Pfam" id="PF13407">
    <property type="entry name" value="Peripla_BP_4"/>
    <property type="match status" value="1"/>
</dbReference>
<feature type="domain" description="Periplasmic binding protein" evidence="5">
    <location>
        <begin position="39"/>
        <end position="130"/>
    </location>
</feature>
<feature type="chain" id="PRO_5046910553" evidence="4">
    <location>
        <begin position="20"/>
        <end position="164"/>
    </location>
</feature>
<dbReference type="Gene3D" id="3.40.50.2300">
    <property type="match status" value="1"/>
</dbReference>
<protein>
    <submittedName>
        <fullName evidence="6">Substrate-binding domain-containing protein</fullName>
    </submittedName>
</protein>
<sequence>MLVGSMVCTLLLLALVGCGGNSSETNQSANQGSKDNPKVVVVLKTLSSQYWKFVEAGAKQAFKDFKVDGKVLGPASESQIVEQVNMMEDVLTEKPDALVVAPTQPSTAISAFQKYKDKGIPVLLVDTDAEWADKKHSLELITLPPGRRAGNCSLRCLRKGIRWL</sequence>
<comment type="caution">
    <text evidence="6">The sequence shown here is derived from an EMBL/GenBank/DDBJ whole genome shotgun (WGS) entry which is preliminary data.</text>
</comment>
<organism evidence="6 7">
    <name type="scientific">Effusibacillus consociatus</name>
    <dbReference type="NCBI Taxonomy" id="1117041"/>
    <lineage>
        <taxon>Bacteria</taxon>
        <taxon>Bacillati</taxon>
        <taxon>Bacillota</taxon>
        <taxon>Bacilli</taxon>
        <taxon>Bacillales</taxon>
        <taxon>Alicyclobacillaceae</taxon>
        <taxon>Effusibacillus</taxon>
    </lineage>
</organism>
<dbReference type="PANTHER" id="PTHR46847:SF1">
    <property type="entry name" value="D-ALLOSE-BINDING PERIPLASMIC PROTEIN-RELATED"/>
    <property type="match status" value="1"/>
</dbReference>
<evidence type="ECO:0000256" key="4">
    <source>
        <dbReference type="SAM" id="SignalP"/>
    </source>
</evidence>